<dbReference type="InterPro" id="IPR026588">
    <property type="entry name" value="Choice_anch_A"/>
</dbReference>
<comment type="caution">
    <text evidence="4">The sequence shown here is derived from an EMBL/GenBank/DDBJ whole genome shotgun (WGS) entry which is preliminary data.</text>
</comment>
<feature type="signal peptide" evidence="1">
    <location>
        <begin position="1"/>
        <end position="22"/>
    </location>
</feature>
<dbReference type="Pfam" id="PF07589">
    <property type="entry name" value="PEP-CTERM"/>
    <property type="match status" value="1"/>
</dbReference>
<sequence length="282" mass="28560">MGIFTKAIVIAGFSAMASLVSATPIDLGAAGSYTLLSAGEQFPVGGTMVLGSEAQIWGDVGARNYLSTAPGVKIHGNLHGGYINASPGLVVDGETRELSDPEWDVIFADLEAAVFSAASLGGSLLSSVNSTQVLTASGSGLDAFIIDGDIHLAGGDTLTLSGSATDEFVINITGNFFLGGGSAIQLDGVLSSNVLFNFLDVGCTANVAAGSFVGTYISSGCNWILGDGLILAETQILVGNIPTANLQDVIGVPVTVSVPEPSSILLMLLSLFGMALVRKNTA</sequence>
<dbReference type="Proteomes" id="UP000029868">
    <property type="component" value="Unassembled WGS sequence"/>
</dbReference>
<dbReference type="OrthoDB" id="6399142at2"/>
<dbReference type="AlphaFoldDB" id="A0A099KN64"/>
<feature type="domain" description="Choice-of-anchor A" evidence="3">
    <location>
        <begin position="46"/>
        <end position="214"/>
    </location>
</feature>
<feature type="chain" id="PRO_5001949199" evidence="1">
    <location>
        <begin position="23"/>
        <end position="282"/>
    </location>
</feature>
<organism evidence="4 5">
    <name type="scientific">Colwellia psychrerythraea</name>
    <name type="common">Vibrio psychroerythus</name>
    <dbReference type="NCBI Taxonomy" id="28229"/>
    <lineage>
        <taxon>Bacteria</taxon>
        <taxon>Pseudomonadati</taxon>
        <taxon>Pseudomonadota</taxon>
        <taxon>Gammaproteobacteria</taxon>
        <taxon>Alteromonadales</taxon>
        <taxon>Colwelliaceae</taxon>
        <taxon>Colwellia</taxon>
    </lineage>
</organism>
<gene>
    <name evidence="4" type="ORF">GAB14E_3078</name>
</gene>
<protein>
    <submittedName>
        <fullName evidence="4">PEP motif putative anchor domain protein</fullName>
    </submittedName>
</protein>
<dbReference type="RefSeq" id="WP_033082791.1">
    <property type="nucleotide sequence ID" value="NZ_JQEC01000039.1"/>
</dbReference>
<evidence type="ECO:0000259" key="2">
    <source>
        <dbReference type="Pfam" id="PF07589"/>
    </source>
</evidence>
<evidence type="ECO:0000313" key="5">
    <source>
        <dbReference type="Proteomes" id="UP000029868"/>
    </source>
</evidence>
<dbReference type="InterPro" id="IPR013424">
    <property type="entry name" value="Ice-binding_C"/>
</dbReference>
<dbReference type="EMBL" id="JQEC01000039">
    <property type="protein sequence ID" value="KGJ91921.1"/>
    <property type="molecule type" value="Genomic_DNA"/>
</dbReference>
<reference evidence="4 5" key="1">
    <citation type="submission" date="2014-08" db="EMBL/GenBank/DDBJ databases">
        <title>Genomic and Phenotypic Diversity of Colwellia psychrerythraea strains from Disparate Marine Basins.</title>
        <authorList>
            <person name="Techtmann S.M."/>
            <person name="Stelling S.C."/>
            <person name="Utturkar S.M."/>
            <person name="Alshibli N."/>
            <person name="Harris A."/>
            <person name="Brown S.D."/>
            <person name="Hazen T.C."/>
        </authorList>
    </citation>
    <scope>NUCLEOTIDE SEQUENCE [LARGE SCALE GENOMIC DNA]</scope>
    <source>
        <strain evidence="4 5">GAB14E</strain>
    </source>
</reference>
<dbReference type="NCBIfam" id="TIGR02595">
    <property type="entry name" value="PEP_CTERM"/>
    <property type="match status" value="1"/>
</dbReference>
<dbReference type="Pfam" id="PF20597">
    <property type="entry name" value="pAdhesive_15"/>
    <property type="match status" value="1"/>
</dbReference>
<accession>A0A099KN64</accession>
<name>A0A099KN64_COLPS</name>
<evidence type="ECO:0000313" key="4">
    <source>
        <dbReference type="EMBL" id="KGJ91921.1"/>
    </source>
</evidence>
<evidence type="ECO:0000259" key="3">
    <source>
        <dbReference type="Pfam" id="PF20597"/>
    </source>
</evidence>
<evidence type="ECO:0000256" key="1">
    <source>
        <dbReference type="SAM" id="SignalP"/>
    </source>
</evidence>
<dbReference type="PATRIC" id="fig|28229.3.peg.2797"/>
<keyword evidence="1" id="KW-0732">Signal</keyword>
<proteinExistence type="predicted"/>
<feature type="domain" description="Ice-binding protein C-terminal" evidence="2">
    <location>
        <begin position="257"/>
        <end position="279"/>
    </location>
</feature>